<keyword evidence="5" id="KW-1185">Reference proteome</keyword>
<reference evidence="2" key="1">
    <citation type="journal article" date="2014" name="Int. J. Syst. Evol. Microbiol.">
        <title>Complete genome of a new Firmicutes species belonging to the dominant human colonic microbiota ('Ruminococcus bicirculans') reveals two chromosomes and a selective capacity to utilize plant glucans.</title>
        <authorList>
            <consortium name="NISC Comparative Sequencing Program"/>
            <person name="Wegmann U."/>
            <person name="Louis P."/>
            <person name="Goesmann A."/>
            <person name="Henrissat B."/>
            <person name="Duncan S.H."/>
            <person name="Flint H.J."/>
        </authorList>
    </citation>
    <scope>NUCLEOTIDE SEQUENCE</scope>
    <source>
        <strain evidence="2">CGMCC 1.15287</strain>
    </source>
</reference>
<evidence type="ECO:0000313" key="3">
    <source>
        <dbReference type="EMBL" id="MBB4106620.1"/>
    </source>
</evidence>
<comment type="caution">
    <text evidence="3">The sequence shown here is derived from an EMBL/GenBank/DDBJ whole genome shotgun (WGS) entry which is preliminary data.</text>
</comment>
<feature type="region of interest" description="Disordered" evidence="1">
    <location>
        <begin position="104"/>
        <end position="151"/>
    </location>
</feature>
<evidence type="ECO:0000256" key="1">
    <source>
        <dbReference type="SAM" id="MobiDB-lite"/>
    </source>
</evidence>
<dbReference type="Proteomes" id="UP000642938">
    <property type="component" value="Unassembled WGS sequence"/>
</dbReference>
<reference evidence="2" key="4">
    <citation type="submission" date="2024-05" db="EMBL/GenBank/DDBJ databases">
        <authorList>
            <person name="Sun Q."/>
            <person name="Zhou Y."/>
        </authorList>
    </citation>
    <scope>NUCLEOTIDE SEQUENCE</scope>
    <source>
        <strain evidence="2">CGMCC 1.15287</strain>
    </source>
</reference>
<dbReference type="EMBL" id="BMHZ01000002">
    <property type="protein sequence ID" value="GGH02757.1"/>
    <property type="molecule type" value="Genomic_DNA"/>
</dbReference>
<feature type="compositionally biased region" description="Basic and acidic residues" evidence="1">
    <location>
        <begin position="139"/>
        <end position="150"/>
    </location>
</feature>
<dbReference type="RefSeq" id="WP_183759869.1">
    <property type="nucleotide sequence ID" value="NZ_BMHZ01000002.1"/>
</dbReference>
<evidence type="ECO:0000313" key="4">
    <source>
        <dbReference type="Proteomes" id="UP000532273"/>
    </source>
</evidence>
<evidence type="ECO:0000313" key="5">
    <source>
        <dbReference type="Proteomes" id="UP000642938"/>
    </source>
</evidence>
<dbReference type="Proteomes" id="UP000532273">
    <property type="component" value="Unassembled WGS sequence"/>
</dbReference>
<reference evidence="3 4" key="3">
    <citation type="submission" date="2020-08" db="EMBL/GenBank/DDBJ databases">
        <title>Genomic Encyclopedia of Type Strains, Phase IV (KMG-IV): sequencing the most valuable type-strain genomes for metagenomic binning, comparative biology and taxonomic classification.</title>
        <authorList>
            <person name="Goeker M."/>
        </authorList>
    </citation>
    <scope>NUCLEOTIDE SEQUENCE [LARGE SCALE GENOMIC DNA]</scope>
    <source>
        <strain evidence="3 4">DSM 100774</strain>
    </source>
</reference>
<gene>
    <name evidence="2" type="ORF">GCM10007422_17400</name>
    <name evidence="3" type="ORF">GGQ60_000580</name>
</gene>
<feature type="compositionally biased region" description="Gly residues" evidence="1">
    <location>
        <begin position="113"/>
        <end position="123"/>
    </location>
</feature>
<sequence>MEVTKERKSVLEIVFSRYKDQRELHLTSDDNVFTEKHRAESHARELGDKKVITYTRTDLDKLTVISNGLVDLVNTVSGKKGGFKTELEAPGDKVTSKVVSLESAEVVTDADGGEGAGDQGGDGKQGEAGKDQNPNSNEDQEKAEAEKSKAELSALRAEYKAVLGKSPSPAWTAETLKQKIAEAKATGGAQ</sequence>
<dbReference type="AlphaFoldDB" id="A0A7W6K7G9"/>
<name>A0A7W6K7G9_9SPHI</name>
<reference evidence="5" key="2">
    <citation type="journal article" date="2019" name="Int. J. Syst. Evol. Microbiol.">
        <title>The Global Catalogue of Microorganisms (GCM) 10K type strain sequencing project: providing services to taxonomists for standard genome sequencing and annotation.</title>
        <authorList>
            <consortium name="The Broad Institute Genomics Platform"/>
            <consortium name="The Broad Institute Genome Sequencing Center for Infectious Disease"/>
            <person name="Wu L."/>
            <person name="Ma J."/>
        </authorList>
    </citation>
    <scope>NUCLEOTIDE SEQUENCE [LARGE SCALE GENOMIC DNA]</scope>
    <source>
        <strain evidence="5">CGMCC 1.15287</strain>
    </source>
</reference>
<organism evidence="3 4">
    <name type="scientific">Pedobacter zeae</name>
    <dbReference type="NCBI Taxonomy" id="1737356"/>
    <lineage>
        <taxon>Bacteria</taxon>
        <taxon>Pseudomonadati</taxon>
        <taxon>Bacteroidota</taxon>
        <taxon>Sphingobacteriia</taxon>
        <taxon>Sphingobacteriales</taxon>
        <taxon>Sphingobacteriaceae</taxon>
        <taxon>Pedobacter</taxon>
    </lineage>
</organism>
<proteinExistence type="predicted"/>
<accession>A0A7W6K7G9</accession>
<dbReference type="EMBL" id="JACIEF010000001">
    <property type="protein sequence ID" value="MBB4106620.1"/>
    <property type="molecule type" value="Genomic_DNA"/>
</dbReference>
<protein>
    <submittedName>
        <fullName evidence="3">Uncharacterized protein</fullName>
    </submittedName>
</protein>
<evidence type="ECO:0000313" key="2">
    <source>
        <dbReference type="EMBL" id="GGH02757.1"/>
    </source>
</evidence>